<feature type="signal peptide" evidence="1">
    <location>
        <begin position="1"/>
        <end position="22"/>
    </location>
</feature>
<reference evidence="2 3" key="1">
    <citation type="submission" date="2016-10" db="EMBL/GenBank/DDBJ databases">
        <authorList>
            <person name="de Groot N.N."/>
        </authorList>
    </citation>
    <scope>NUCLEOTIDE SEQUENCE [LARGE SCALE GENOMIC DNA]</scope>
    <source>
        <strain evidence="2 3">DSM 23413</strain>
    </source>
</reference>
<dbReference type="AlphaFoldDB" id="A0A1H5WX50"/>
<evidence type="ECO:0008006" key="4">
    <source>
        <dbReference type="Google" id="ProtNLM"/>
    </source>
</evidence>
<dbReference type="RefSeq" id="WP_104008306.1">
    <property type="nucleotide sequence ID" value="NZ_FNVD01000009.1"/>
</dbReference>
<dbReference type="InterPro" id="IPR046705">
    <property type="entry name" value="DUF6778"/>
</dbReference>
<dbReference type="OrthoDB" id="7836640at2"/>
<name>A0A1H5WX50_9RHOB</name>
<proteinExistence type="predicted"/>
<keyword evidence="1" id="KW-0732">Signal</keyword>
<keyword evidence="3" id="KW-1185">Reference proteome</keyword>
<dbReference type="Pfam" id="PF20569">
    <property type="entry name" value="DUF6778"/>
    <property type="match status" value="1"/>
</dbReference>
<gene>
    <name evidence="2" type="ORF">SAMN05421751_10952</name>
</gene>
<accession>A0A1H5WX50</accession>
<protein>
    <recommendedName>
        <fullName evidence="4">Lipoprotein</fullName>
    </recommendedName>
</protein>
<dbReference type="Proteomes" id="UP000236742">
    <property type="component" value="Unassembled WGS sequence"/>
</dbReference>
<evidence type="ECO:0000313" key="2">
    <source>
        <dbReference type="EMBL" id="SEG03770.1"/>
    </source>
</evidence>
<dbReference type="EMBL" id="FNVD01000009">
    <property type="protein sequence ID" value="SEG03770.1"/>
    <property type="molecule type" value="Genomic_DNA"/>
</dbReference>
<sequence>MKFTRFTLIAGIGLGLSACATADLPTRNAPFEEIPATSVTTPQGYRAALPSEETVQELRDTTVLKAVIEAPSTEAAIASLPNAPRDLSPYESPVTVEDVIVHVPRSLKVSERNSYYPRGDIVWRGDPIGDRHAQVQAIFESAFKRGVQSLHGPVKVDLEVTVKRFHALTEKARYTIGGVHSITFDLAVRDAETGKILVPPRTIRADLDGFGGQQAILAEARGETQKVRITNHLAEVIREELSNPEGYRNASLGFFQLLNNL</sequence>
<evidence type="ECO:0000313" key="3">
    <source>
        <dbReference type="Proteomes" id="UP000236742"/>
    </source>
</evidence>
<evidence type="ECO:0000256" key="1">
    <source>
        <dbReference type="SAM" id="SignalP"/>
    </source>
</evidence>
<feature type="chain" id="PRO_5009288803" description="Lipoprotein" evidence="1">
    <location>
        <begin position="23"/>
        <end position="261"/>
    </location>
</feature>
<organism evidence="2 3">
    <name type="scientific">Jhaorihella thermophila</name>
    <dbReference type="NCBI Taxonomy" id="488547"/>
    <lineage>
        <taxon>Bacteria</taxon>
        <taxon>Pseudomonadati</taxon>
        <taxon>Pseudomonadota</taxon>
        <taxon>Alphaproteobacteria</taxon>
        <taxon>Rhodobacterales</taxon>
        <taxon>Paracoccaceae</taxon>
        <taxon>Jhaorihella</taxon>
    </lineage>
</organism>
<dbReference type="PROSITE" id="PS51257">
    <property type="entry name" value="PROKAR_LIPOPROTEIN"/>
    <property type="match status" value="1"/>
</dbReference>